<dbReference type="InterPro" id="IPR001138">
    <property type="entry name" value="Zn2Cys6_DnaBD"/>
</dbReference>
<feature type="coiled-coil region" evidence="6">
    <location>
        <begin position="56"/>
        <end position="90"/>
    </location>
</feature>
<evidence type="ECO:0000256" key="3">
    <source>
        <dbReference type="ARBA" id="ARBA00023125"/>
    </source>
</evidence>
<dbReference type="Pfam" id="PF00172">
    <property type="entry name" value="Zn_clus"/>
    <property type="match status" value="1"/>
</dbReference>
<keyword evidence="3" id="KW-0238">DNA-binding</keyword>
<evidence type="ECO:0000313" key="9">
    <source>
        <dbReference type="EMBL" id="RSH80231.1"/>
    </source>
</evidence>
<dbReference type="Proteomes" id="UP000279236">
    <property type="component" value="Unassembled WGS sequence"/>
</dbReference>
<dbReference type="Gene3D" id="4.10.240.10">
    <property type="entry name" value="Zn(2)-C6 fungal-type DNA-binding domain"/>
    <property type="match status" value="1"/>
</dbReference>
<evidence type="ECO:0000256" key="4">
    <source>
        <dbReference type="ARBA" id="ARBA00023163"/>
    </source>
</evidence>
<evidence type="ECO:0000256" key="1">
    <source>
        <dbReference type="ARBA" id="ARBA00004123"/>
    </source>
</evidence>
<dbReference type="PROSITE" id="PS00463">
    <property type="entry name" value="ZN2_CY6_FUNGAL_1"/>
    <property type="match status" value="1"/>
</dbReference>
<evidence type="ECO:0000256" key="7">
    <source>
        <dbReference type="SAM" id="MobiDB-lite"/>
    </source>
</evidence>
<dbReference type="InterPro" id="IPR036864">
    <property type="entry name" value="Zn2-C6_fun-type_DNA-bd_sf"/>
</dbReference>
<gene>
    <name evidence="9" type="ORF">EHS24_008804</name>
</gene>
<feature type="region of interest" description="Disordered" evidence="7">
    <location>
        <begin position="651"/>
        <end position="675"/>
    </location>
</feature>
<dbReference type="PROSITE" id="PS50048">
    <property type="entry name" value="ZN2_CY6_FUNGAL_2"/>
    <property type="match status" value="1"/>
</dbReference>
<dbReference type="PANTHER" id="PTHR31845:SF17">
    <property type="entry name" value="ZN(II)2CYS6 TRANSCRIPTION FACTOR (EUROFUNG)"/>
    <property type="match status" value="1"/>
</dbReference>
<accession>A0A427XMU6</accession>
<dbReference type="GO" id="GO:0000981">
    <property type="term" value="F:DNA-binding transcription factor activity, RNA polymerase II-specific"/>
    <property type="evidence" value="ECO:0007669"/>
    <property type="project" value="InterPro"/>
</dbReference>
<evidence type="ECO:0000256" key="2">
    <source>
        <dbReference type="ARBA" id="ARBA00023015"/>
    </source>
</evidence>
<feature type="compositionally biased region" description="Low complexity" evidence="7">
    <location>
        <begin position="207"/>
        <end position="217"/>
    </location>
</feature>
<keyword evidence="10" id="KW-1185">Reference proteome</keyword>
<evidence type="ECO:0000259" key="8">
    <source>
        <dbReference type="PROSITE" id="PS50048"/>
    </source>
</evidence>
<evidence type="ECO:0000256" key="6">
    <source>
        <dbReference type="SAM" id="Coils"/>
    </source>
</evidence>
<protein>
    <recommendedName>
        <fullName evidence="8">Zn(2)-C6 fungal-type domain-containing protein</fullName>
    </recommendedName>
</protein>
<keyword evidence="6" id="KW-0175">Coiled coil</keyword>
<dbReference type="GeneID" id="39593347"/>
<organism evidence="9 10">
    <name type="scientific">Apiotrichum porosum</name>
    <dbReference type="NCBI Taxonomy" id="105984"/>
    <lineage>
        <taxon>Eukaryota</taxon>
        <taxon>Fungi</taxon>
        <taxon>Dikarya</taxon>
        <taxon>Basidiomycota</taxon>
        <taxon>Agaricomycotina</taxon>
        <taxon>Tremellomycetes</taxon>
        <taxon>Trichosporonales</taxon>
        <taxon>Trichosporonaceae</taxon>
        <taxon>Apiotrichum</taxon>
    </lineage>
</organism>
<dbReference type="SMART" id="SM00066">
    <property type="entry name" value="GAL4"/>
    <property type="match status" value="1"/>
</dbReference>
<keyword evidence="2" id="KW-0805">Transcription regulation</keyword>
<dbReference type="GO" id="GO:0008270">
    <property type="term" value="F:zinc ion binding"/>
    <property type="evidence" value="ECO:0007669"/>
    <property type="project" value="InterPro"/>
</dbReference>
<keyword evidence="5" id="KW-0539">Nucleus</keyword>
<dbReference type="RefSeq" id="XP_028475178.1">
    <property type="nucleotide sequence ID" value="XM_028624106.1"/>
</dbReference>
<keyword evidence="4" id="KW-0804">Transcription</keyword>
<dbReference type="OrthoDB" id="4454541at2759"/>
<sequence>MPKTVSGPTGASRACDSCHRMKIRCIDRASPPCRRCSTMKIDCTFTLEQTPSSYRIKSNQDRVAHLENQMDEVQKGMRNMQNLLRILVEQGSSNTPDSVGGLGRVRPATLNEWVHSTASPLNRVASSDTVDTEPHTALHAVTHHDHGSVPLFASTHPVMAHDSNAASGEDYEKEDEEFLLAAAAGAGLKHFMHRDEEERLRQESLASPLGGSKPSPKGKGRGTTESMGRLFKRLGVPIPTPRGDLLHDFPDPVQLGYCTEEEGHHLFDLYFQGAHAFLPVFDVTKDTWASLRARSSFCITAIMMAGQIAAAGSARPSSAASALRQKLIQHAEKIALTTVFSPVASIEAVQAMVILANWGDTAWRPGNHTLSLAYDMDLHLCMPYLANTGMGRNKTPEELERERPLVAGARIWLATMKTHTEMCLNHGRPILCSADDESIKLGRLFLEHPLATKEDSRCLVLCEVLAMRQPLFRAMIGGVQGEELDRLVSEVMQRLPEWENYWLDYYSRIGLADDDFMVTELATIKYYTILQVNIALVSGVKSKRDIRQLSSERHDGLVLAVRAAAELVARAARGTENAKLRHGNRNVRLGIASAARSLIRMASLMPEAIDLREVAKDVELLADQLARYFYFSQFLHHVVVEARRRQELPSVSAVPSPPAASSTLGSLGGAEVTNTGRDGELDFDFTIADDIFASEDWMSILGAVGSRDQQPAVEPSAAFPFLPLGA</sequence>
<dbReference type="InterPro" id="IPR051089">
    <property type="entry name" value="prtT"/>
</dbReference>
<dbReference type="CDD" id="cd12148">
    <property type="entry name" value="fungal_TF_MHR"/>
    <property type="match status" value="1"/>
</dbReference>
<comment type="subcellular location">
    <subcellularLocation>
        <location evidence="1">Nucleus</location>
    </subcellularLocation>
</comment>
<reference evidence="9 10" key="1">
    <citation type="submission" date="2018-11" db="EMBL/GenBank/DDBJ databases">
        <title>Genome sequence of Apiotrichum porosum DSM 27194.</title>
        <authorList>
            <person name="Aliyu H."/>
            <person name="Gorte O."/>
            <person name="Ochsenreither K."/>
        </authorList>
    </citation>
    <scope>NUCLEOTIDE SEQUENCE [LARGE SCALE GENOMIC DNA]</scope>
    <source>
        <strain evidence="9 10">DSM 27194</strain>
    </source>
</reference>
<dbReference type="EMBL" id="RSCE01000008">
    <property type="protein sequence ID" value="RSH80231.1"/>
    <property type="molecule type" value="Genomic_DNA"/>
</dbReference>
<comment type="caution">
    <text evidence="9">The sequence shown here is derived from an EMBL/GenBank/DDBJ whole genome shotgun (WGS) entry which is preliminary data.</text>
</comment>
<dbReference type="SUPFAM" id="SSF57701">
    <property type="entry name" value="Zn2/Cys6 DNA-binding domain"/>
    <property type="match status" value="1"/>
</dbReference>
<evidence type="ECO:0000256" key="5">
    <source>
        <dbReference type="ARBA" id="ARBA00023242"/>
    </source>
</evidence>
<dbReference type="PANTHER" id="PTHR31845">
    <property type="entry name" value="FINGER DOMAIN PROTEIN, PUTATIVE-RELATED"/>
    <property type="match status" value="1"/>
</dbReference>
<proteinExistence type="predicted"/>
<dbReference type="CDD" id="cd00067">
    <property type="entry name" value="GAL4"/>
    <property type="match status" value="1"/>
</dbReference>
<feature type="region of interest" description="Disordered" evidence="7">
    <location>
        <begin position="195"/>
        <end position="225"/>
    </location>
</feature>
<evidence type="ECO:0000313" key="10">
    <source>
        <dbReference type="Proteomes" id="UP000279236"/>
    </source>
</evidence>
<feature type="compositionally biased region" description="Low complexity" evidence="7">
    <location>
        <begin position="651"/>
        <end position="662"/>
    </location>
</feature>
<dbReference type="AlphaFoldDB" id="A0A427XMU6"/>
<dbReference type="GO" id="GO:0000976">
    <property type="term" value="F:transcription cis-regulatory region binding"/>
    <property type="evidence" value="ECO:0007669"/>
    <property type="project" value="TreeGrafter"/>
</dbReference>
<dbReference type="GO" id="GO:0005634">
    <property type="term" value="C:nucleus"/>
    <property type="evidence" value="ECO:0007669"/>
    <property type="project" value="UniProtKB-SubCell"/>
</dbReference>
<name>A0A427XMU6_9TREE</name>
<feature type="domain" description="Zn(2)-C6 fungal-type" evidence="8">
    <location>
        <begin position="14"/>
        <end position="45"/>
    </location>
</feature>